<dbReference type="GO" id="GO:0005739">
    <property type="term" value="C:mitochondrion"/>
    <property type="evidence" value="ECO:0007669"/>
    <property type="project" value="UniProtKB-SubCell"/>
</dbReference>
<organism evidence="11 12">
    <name type="scientific">Fusarium solani</name>
    <name type="common">Filamentous fungus</name>
    <dbReference type="NCBI Taxonomy" id="169388"/>
    <lineage>
        <taxon>Eukaryota</taxon>
        <taxon>Fungi</taxon>
        <taxon>Dikarya</taxon>
        <taxon>Ascomycota</taxon>
        <taxon>Pezizomycotina</taxon>
        <taxon>Sordariomycetes</taxon>
        <taxon>Hypocreomycetidae</taxon>
        <taxon>Hypocreales</taxon>
        <taxon>Nectriaceae</taxon>
        <taxon>Fusarium</taxon>
        <taxon>Fusarium solani species complex</taxon>
    </lineage>
</organism>
<dbReference type="FunFam" id="1.10.340.30:FF:000014">
    <property type="entry name" value="Endonuclease III homolog"/>
    <property type="match status" value="1"/>
</dbReference>
<dbReference type="GO" id="GO:0006285">
    <property type="term" value="P:base-excision repair, AP site formation"/>
    <property type="evidence" value="ECO:0007669"/>
    <property type="project" value="UniProtKB-UniRule"/>
</dbReference>
<dbReference type="Pfam" id="PF00730">
    <property type="entry name" value="HhH-GPD"/>
    <property type="match status" value="1"/>
</dbReference>
<dbReference type="CDD" id="cd00056">
    <property type="entry name" value="ENDO3c"/>
    <property type="match status" value="1"/>
</dbReference>
<dbReference type="InterPro" id="IPR004036">
    <property type="entry name" value="Endonuclease-III-like_CS2"/>
</dbReference>
<dbReference type="HAMAP" id="MF_03183">
    <property type="entry name" value="Endonuclease_III_Nth"/>
    <property type="match status" value="1"/>
</dbReference>
<name>A0A9P9KQ09_FUSSL</name>
<evidence type="ECO:0000256" key="5">
    <source>
        <dbReference type="ARBA" id="ARBA00023239"/>
    </source>
</evidence>
<keyword evidence="6 8" id="KW-0326">Glycosidase</keyword>
<accession>A0A9P9KQ09</accession>
<comment type="caution">
    <text evidence="8">Lacks conserved residue(s) required for the propagation of feature annotation.</text>
</comment>
<dbReference type="EC" id="4.2.99.18" evidence="8"/>
<evidence type="ECO:0000256" key="8">
    <source>
        <dbReference type="HAMAP-Rule" id="MF_03183"/>
    </source>
</evidence>
<dbReference type="Gene3D" id="1.10.1670.10">
    <property type="entry name" value="Helix-hairpin-Helix base-excision DNA repair enzymes (C-terminal)"/>
    <property type="match status" value="1"/>
</dbReference>
<dbReference type="InterPro" id="IPR030841">
    <property type="entry name" value="NTH1"/>
</dbReference>
<keyword evidence="2 8" id="KW-0227">DNA damage</keyword>
<dbReference type="InterPro" id="IPR000445">
    <property type="entry name" value="HhH_motif"/>
</dbReference>
<comment type="subcellular location">
    <subcellularLocation>
        <location evidence="8">Nucleus</location>
    </subcellularLocation>
    <subcellularLocation>
        <location evidence="8">Mitochondrion</location>
    </subcellularLocation>
</comment>
<dbReference type="EC" id="3.2.2.-" evidence="8"/>
<dbReference type="InterPro" id="IPR023170">
    <property type="entry name" value="HhH_base_excis_C"/>
</dbReference>
<dbReference type="PANTHER" id="PTHR43286">
    <property type="entry name" value="ENDONUCLEASE III-LIKE PROTEIN 1"/>
    <property type="match status" value="1"/>
</dbReference>
<keyword evidence="4 8" id="KW-0234">DNA repair</keyword>
<dbReference type="GO" id="GO:0003677">
    <property type="term" value="F:DNA binding"/>
    <property type="evidence" value="ECO:0007669"/>
    <property type="project" value="UniProtKB-UniRule"/>
</dbReference>
<comment type="similarity">
    <text evidence="1 8">Belongs to the Nth/MutY family.</text>
</comment>
<keyword evidence="8" id="KW-0539">Nucleus</keyword>
<evidence type="ECO:0000256" key="6">
    <source>
        <dbReference type="ARBA" id="ARBA00023295"/>
    </source>
</evidence>
<feature type="region of interest" description="Disordered" evidence="9">
    <location>
        <begin position="428"/>
        <end position="451"/>
    </location>
</feature>
<keyword evidence="5 8" id="KW-0456">Lyase</keyword>
<dbReference type="SMART" id="SM00478">
    <property type="entry name" value="ENDO3c"/>
    <property type="match status" value="1"/>
</dbReference>
<keyword evidence="12" id="KW-1185">Reference proteome</keyword>
<dbReference type="GO" id="GO:0000703">
    <property type="term" value="F:oxidized pyrimidine nucleobase lesion DNA N-glycosylase activity"/>
    <property type="evidence" value="ECO:0007669"/>
    <property type="project" value="UniProtKB-UniRule"/>
</dbReference>
<feature type="domain" description="HhH-GPD" evidence="10">
    <location>
        <begin position="206"/>
        <end position="364"/>
    </location>
</feature>
<evidence type="ECO:0000259" key="10">
    <source>
        <dbReference type="SMART" id="SM00478"/>
    </source>
</evidence>
<reference evidence="11" key="1">
    <citation type="journal article" date="2021" name="Nat. Commun.">
        <title>Genetic determinants of endophytism in the Arabidopsis root mycobiome.</title>
        <authorList>
            <person name="Mesny F."/>
            <person name="Miyauchi S."/>
            <person name="Thiergart T."/>
            <person name="Pickel B."/>
            <person name="Atanasova L."/>
            <person name="Karlsson M."/>
            <person name="Huettel B."/>
            <person name="Barry K.W."/>
            <person name="Haridas S."/>
            <person name="Chen C."/>
            <person name="Bauer D."/>
            <person name="Andreopoulos W."/>
            <person name="Pangilinan J."/>
            <person name="LaButti K."/>
            <person name="Riley R."/>
            <person name="Lipzen A."/>
            <person name="Clum A."/>
            <person name="Drula E."/>
            <person name="Henrissat B."/>
            <person name="Kohler A."/>
            <person name="Grigoriev I.V."/>
            <person name="Martin F.M."/>
            <person name="Hacquard S."/>
        </authorList>
    </citation>
    <scope>NUCLEOTIDE SEQUENCE</scope>
    <source>
        <strain evidence="11">FSSC 5 MPI-SDFR-AT-0091</strain>
    </source>
</reference>
<dbReference type="PANTHER" id="PTHR43286:SF1">
    <property type="entry name" value="ENDONUCLEASE III-LIKE PROTEIN 1"/>
    <property type="match status" value="1"/>
</dbReference>
<dbReference type="PROSITE" id="PS01155">
    <property type="entry name" value="ENDONUCLEASE_III_2"/>
    <property type="match status" value="1"/>
</dbReference>
<protein>
    <recommendedName>
        <fullName evidence="8">Endonuclease III homolog</fullName>
        <ecNumber evidence="8">3.2.2.-</ecNumber>
        <ecNumber evidence="8">4.2.99.18</ecNumber>
    </recommendedName>
    <alternativeName>
        <fullName evidence="8">Bifunctional DNA N-glycosylase/DNA-(apurinic or apyrimidinic site) lyase</fullName>
        <shortName evidence="8">DNA glycosylase/AP lyase</shortName>
    </alternativeName>
</protein>
<evidence type="ECO:0000313" key="11">
    <source>
        <dbReference type="EMBL" id="KAH7266386.1"/>
    </source>
</evidence>
<dbReference type="EMBL" id="JAGTJS010000006">
    <property type="protein sequence ID" value="KAH7266386.1"/>
    <property type="molecule type" value="Genomic_DNA"/>
</dbReference>
<sequence>MVLPQESDLRNASTIELDPNIDSQFTGHSSKMRTSRVSRDASKLFDRVSDPISPPRRVTRSSLAQFALASSTKESKPTIRDIEDIAAAPSRKRRRVVATKIESSISTSSVKAEAADQTLDDIPSPPAKAPRRARKPARKTTNPSTGETTIEPPSDWEAMYDVVRKMRAPGGRAHGAAVDTMGCERLADRSASPKDQRFHTLVALMLSSQTKDTVNAVVMKRLQTELPPYKQGAPVGLNLENILAVEPKLLNEFIWQVGFHNNKTKYIKQAAEIIRDKWNGDIPDTIEGLTSLPGVGPKMAYLCMSVAWGRTEGIGVDVHVHRITNLWGWNKTKNPEETRAALQSWLPKDRWHEINHLLVGLGQSVCLPVGRKCGECDLGMEGLCKAADRKKVLEGRKIKAEKMELEALDGAAVKVEVTQDVVVKKEEGIDGMTTVDPAGEAAAPPPEPATP</sequence>
<proteinExistence type="inferred from homology"/>
<evidence type="ECO:0000256" key="4">
    <source>
        <dbReference type="ARBA" id="ARBA00023204"/>
    </source>
</evidence>
<evidence type="ECO:0000256" key="1">
    <source>
        <dbReference type="ARBA" id="ARBA00008343"/>
    </source>
</evidence>
<evidence type="ECO:0000256" key="2">
    <source>
        <dbReference type="ARBA" id="ARBA00022763"/>
    </source>
</evidence>
<dbReference type="InterPro" id="IPR011257">
    <property type="entry name" value="DNA_glycosylase"/>
</dbReference>
<dbReference type="GO" id="GO:0140078">
    <property type="term" value="F:class I DNA-(apurinic or apyrimidinic site) endonuclease activity"/>
    <property type="evidence" value="ECO:0007669"/>
    <property type="project" value="UniProtKB-EC"/>
</dbReference>
<evidence type="ECO:0000256" key="7">
    <source>
        <dbReference type="ARBA" id="ARBA00044632"/>
    </source>
</evidence>
<comment type="catalytic activity">
    <reaction evidence="7 8">
        <text>2'-deoxyribonucleotide-(2'-deoxyribose 5'-phosphate)-2'-deoxyribonucleotide-DNA = a 3'-end 2'-deoxyribonucleotide-(2,3-dehydro-2,3-deoxyribose 5'-phosphate)-DNA + a 5'-end 5'-phospho-2'-deoxyribonucleoside-DNA + H(+)</text>
        <dbReference type="Rhea" id="RHEA:66592"/>
        <dbReference type="Rhea" id="RHEA-COMP:13180"/>
        <dbReference type="Rhea" id="RHEA-COMP:16897"/>
        <dbReference type="Rhea" id="RHEA-COMP:17067"/>
        <dbReference type="ChEBI" id="CHEBI:15378"/>
        <dbReference type="ChEBI" id="CHEBI:136412"/>
        <dbReference type="ChEBI" id="CHEBI:157695"/>
        <dbReference type="ChEBI" id="CHEBI:167181"/>
        <dbReference type="EC" id="4.2.99.18"/>
    </reaction>
</comment>
<dbReference type="SUPFAM" id="SSF48150">
    <property type="entry name" value="DNA-glycosylase"/>
    <property type="match status" value="1"/>
</dbReference>
<dbReference type="Pfam" id="PF00633">
    <property type="entry name" value="HHH"/>
    <property type="match status" value="1"/>
</dbReference>
<dbReference type="Proteomes" id="UP000736672">
    <property type="component" value="Unassembled WGS sequence"/>
</dbReference>
<comment type="function">
    <text evidence="8">Bifunctional DNA N-glycosylase with associated apurinic/apyrimidinic (AP) lyase function that catalyzes the first step in base excision repair (BER), the primary repair pathway for the repair of oxidative DNA damage. The DNA N-glycosylase activity releases the damaged DNA base from DNA by cleaving the N-glycosidic bond, leaving an AP site. The AP lyase activity cleaves the phosphodiester bond 3' to the AP site by a beta-elimination. Primarily recognizes and repairs oxidative base damage of pyrimidines.</text>
</comment>
<keyword evidence="8" id="KW-0496">Mitochondrion</keyword>
<dbReference type="OrthoDB" id="2099276at2759"/>
<feature type="region of interest" description="Disordered" evidence="9">
    <location>
        <begin position="1"/>
        <end position="40"/>
    </location>
</feature>
<dbReference type="GO" id="GO:0006289">
    <property type="term" value="P:nucleotide-excision repair"/>
    <property type="evidence" value="ECO:0007669"/>
    <property type="project" value="TreeGrafter"/>
</dbReference>
<feature type="region of interest" description="Disordered" evidence="9">
    <location>
        <begin position="102"/>
        <end position="153"/>
    </location>
</feature>
<feature type="compositionally biased region" description="Basic residues" evidence="9">
    <location>
        <begin position="129"/>
        <end position="138"/>
    </location>
</feature>
<dbReference type="GO" id="GO:0005634">
    <property type="term" value="C:nucleus"/>
    <property type="evidence" value="ECO:0007669"/>
    <property type="project" value="UniProtKB-SubCell"/>
</dbReference>
<evidence type="ECO:0000256" key="9">
    <source>
        <dbReference type="SAM" id="MobiDB-lite"/>
    </source>
</evidence>
<gene>
    <name evidence="8" type="primary">NTH1</name>
    <name evidence="11" type="ORF">B0J15DRAFT_246055</name>
</gene>
<evidence type="ECO:0000313" key="12">
    <source>
        <dbReference type="Proteomes" id="UP000736672"/>
    </source>
</evidence>
<comment type="caution">
    <text evidence="11">The sequence shown here is derived from an EMBL/GenBank/DDBJ whole genome shotgun (WGS) entry which is preliminary data.</text>
</comment>
<dbReference type="Gene3D" id="1.10.340.30">
    <property type="entry name" value="Hypothetical protein, domain 2"/>
    <property type="match status" value="1"/>
</dbReference>
<dbReference type="AlphaFoldDB" id="A0A9P9KQ09"/>
<keyword evidence="3 8" id="KW-0378">Hydrolase</keyword>
<evidence type="ECO:0000256" key="3">
    <source>
        <dbReference type="ARBA" id="ARBA00022801"/>
    </source>
</evidence>
<dbReference type="InterPro" id="IPR003265">
    <property type="entry name" value="HhH-GPD_domain"/>
</dbReference>
<dbReference type="FunFam" id="1.10.1670.10:FF:000003">
    <property type="entry name" value="Endonuclease III homolog"/>
    <property type="match status" value="1"/>
</dbReference>